<reference evidence="3 4" key="1">
    <citation type="journal article" date="2015" name="Nature">
        <title>rRNA introns, odd ribosomes, and small enigmatic genomes across a large radiation of phyla.</title>
        <authorList>
            <person name="Brown C.T."/>
            <person name="Hug L.A."/>
            <person name="Thomas B.C."/>
            <person name="Sharon I."/>
            <person name="Castelle C.J."/>
            <person name="Singh A."/>
            <person name="Wilkins M.J."/>
            <person name="Williams K.H."/>
            <person name="Banfield J.F."/>
        </authorList>
    </citation>
    <scope>NUCLEOTIDE SEQUENCE [LARGE SCALE GENOMIC DNA]</scope>
</reference>
<accession>A0A0G2APP9</accession>
<feature type="domain" description="Glycosyltransferase 2-like" evidence="2">
    <location>
        <begin position="200"/>
        <end position="416"/>
    </location>
</feature>
<name>A0A0G2APP9_9BACT</name>
<evidence type="ECO:0000313" key="3">
    <source>
        <dbReference type="EMBL" id="KKW34719.1"/>
    </source>
</evidence>
<evidence type="ECO:0000256" key="1">
    <source>
        <dbReference type="SAM" id="Phobius"/>
    </source>
</evidence>
<dbReference type="Proteomes" id="UP000033865">
    <property type="component" value="Unassembled WGS sequence"/>
</dbReference>
<comment type="caution">
    <text evidence="3">The sequence shown here is derived from an EMBL/GenBank/DDBJ whole genome shotgun (WGS) entry which is preliminary data.</text>
</comment>
<dbReference type="InterPro" id="IPR029044">
    <property type="entry name" value="Nucleotide-diphossugar_trans"/>
</dbReference>
<dbReference type="AlphaFoldDB" id="A0A0G2APP9"/>
<dbReference type="EMBL" id="LCRN01000061">
    <property type="protein sequence ID" value="KKW34719.1"/>
    <property type="molecule type" value="Genomic_DNA"/>
</dbReference>
<organism evidence="3 4">
    <name type="scientific">Candidatus Uhrbacteria bacterium GW2011_GWC2_53_7</name>
    <dbReference type="NCBI Taxonomy" id="1618986"/>
    <lineage>
        <taxon>Bacteria</taxon>
        <taxon>Candidatus Uhriibacteriota</taxon>
    </lineage>
</organism>
<dbReference type="Pfam" id="PF13632">
    <property type="entry name" value="Glyco_trans_2_3"/>
    <property type="match status" value="1"/>
</dbReference>
<feature type="transmembrane region" description="Helical" evidence="1">
    <location>
        <begin position="12"/>
        <end position="31"/>
    </location>
</feature>
<evidence type="ECO:0000259" key="2">
    <source>
        <dbReference type="Pfam" id="PF13632"/>
    </source>
</evidence>
<dbReference type="PANTHER" id="PTHR36851:SF1">
    <property type="entry name" value="GLYCO_TRANS_2-LIKE DOMAIN-CONTAINING PROTEIN"/>
    <property type="match status" value="1"/>
</dbReference>
<feature type="transmembrane region" description="Helical" evidence="1">
    <location>
        <begin position="37"/>
        <end position="60"/>
    </location>
</feature>
<feature type="transmembrane region" description="Helical" evidence="1">
    <location>
        <begin position="447"/>
        <end position="470"/>
    </location>
</feature>
<keyword evidence="1" id="KW-0812">Transmembrane</keyword>
<feature type="transmembrane region" description="Helical" evidence="1">
    <location>
        <begin position="377"/>
        <end position="395"/>
    </location>
</feature>
<keyword evidence="1" id="KW-1133">Transmembrane helix</keyword>
<feature type="transmembrane region" description="Helical" evidence="1">
    <location>
        <begin position="415"/>
        <end position="435"/>
    </location>
</feature>
<keyword evidence="1" id="KW-0472">Membrane</keyword>
<dbReference type="InterPro" id="IPR001173">
    <property type="entry name" value="Glyco_trans_2-like"/>
</dbReference>
<dbReference type="PANTHER" id="PTHR36851">
    <property type="entry name" value="UNNAMED PRODUCT"/>
    <property type="match status" value="1"/>
</dbReference>
<gene>
    <name evidence="3" type="ORF">UY82_C0061G0002</name>
</gene>
<proteinExistence type="predicted"/>
<sequence length="492" mass="56845">MASYGQYRLVEMIPGGLMWATFILAVLFSFIAPVLAITFIIVFDFYWLFRVVYFVIYLLVSWRKYRKASAEDWFAKLERLPGWNRLHHIVFLPMYGEDVSIARATIKAIRDSAYPNDRLLVVVAGEARESDRFAQVRKELEKEFAGVFWSLLFTLHPADLQGEIPGKGSNLNWAGHRVKEWLEKESPFVKAEEIVASAFDVDTVVPPQYFAYLSYLYLTVPNPVRTSYQPLTLFSNNIWFAKAPVRIAAFGTTFWLLTEFARPDHLWTFSSHSMPWKMLLDVGFWQKDIVSEDSRIFLQGLLRYEGDYRVTPMFLGVSMDTVTGKTYWENLKALYKQQRRWAWGVEHVMALYEGFQRSKGISLWTKARYWFKHLEGMYTWATAPILIFLMGWLPLNLAGSDPSVLVQGAQQTLSWIMGFAMIGIVATGVLSMFVLPVRPHTVKRYNWLIMAAQWALLPVTILLFSALPAIDAQTRLMFGKYLGFQVTKKKRG</sequence>
<protein>
    <recommendedName>
        <fullName evidence="2">Glycosyltransferase 2-like domain-containing protein</fullName>
    </recommendedName>
</protein>
<dbReference type="SUPFAM" id="SSF53448">
    <property type="entry name" value="Nucleotide-diphospho-sugar transferases"/>
    <property type="match status" value="1"/>
</dbReference>
<evidence type="ECO:0000313" key="4">
    <source>
        <dbReference type="Proteomes" id="UP000033865"/>
    </source>
</evidence>
<dbReference type="Gene3D" id="3.90.550.10">
    <property type="entry name" value="Spore Coat Polysaccharide Biosynthesis Protein SpsA, Chain A"/>
    <property type="match status" value="1"/>
</dbReference>